<dbReference type="Proteomes" id="UP000477722">
    <property type="component" value="Unassembled WGS sequence"/>
</dbReference>
<proteinExistence type="predicted"/>
<keyword evidence="1" id="KW-0378">Hydrolase</keyword>
<dbReference type="Gene3D" id="3.40.710.10">
    <property type="entry name" value="DD-peptidase/beta-lactamase superfamily"/>
    <property type="match status" value="1"/>
</dbReference>
<comment type="caution">
    <text evidence="3">The sequence shown here is derived from an EMBL/GenBank/DDBJ whole genome shotgun (WGS) entry which is preliminary data.</text>
</comment>
<keyword evidence="4" id="KW-1185">Reference proteome</keyword>
<evidence type="ECO:0000313" key="4">
    <source>
        <dbReference type="Proteomes" id="UP000477722"/>
    </source>
</evidence>
<name>A0A6G4X7I6_9ACTN</name>
<accession>A0A6G4X7I6</accession>
<dbReference type="Pfam" id="PF00144">
    <property type="entry name" value="Beta-lactamase"/>
    <property type="match status" value="1"/>
</dbReference>
<dbReference type="InterPro" id="IPR001466">
    <property type="entry name" value="Beta-lactam-related"/>
</dbReference>
<dbReference type="InterPro" id="IPR012338">
    <property type="entry name" value="Beta-lactam/transpept-like"/>
</dbReference>
<evidence type="ECO:0000259" key="2">
    <source>
        <dbReference type="Pfam" id="PF00144"/>
    </source>
</evidence>
<sequence>MRRLVEDGVRRHVYPGATWAVGDAQGILDLGAAGTLSLQRCAARTRPATRYDVASLTKILATWTAVGALWDRGRIDLEAPLGGYWPRAAGYPVGNLTARELLSHTAGLPLRAQLKHRYGTDPAAVRSGILTEAVRRPPGEAVEYTDRAAMILGFLTEDLTGRRLDAQAGPLWRALGLTATGYGPLSPAARAGCAPTELDPETGLRPRGSVHDYSARILGASCGSAGVFSHAPDLGRFLRHLLAGGTDGAHPGVSPAWTRLSLQVHTGGLTPARGLLWHPAPGTSPERDDVWAHYGFTGTGIWLSPRLGRWAVLLTNKIYYSRERRPLTEIRDAFRELVFC</sequence>
<dbReference type="GO" id="GO:0016787">
    <property type="term" value="F:hydrolase activity"/>
    <property type="evidence" value="ECO:0007669"/>
    <property type="project" value="UniProtKB-KW"/>
</dbReference>
<reference evidence="3 4" key="1">
    <citation type="submission" date="2020-02" db="EMBL/GenBank/DDBJ databases">
        <title>Whole-genome analyses of novel actinobacteria.</title>
        <authorList>
            <person name="Sahin N."/>
            <person name="Tatar D."/>
        </authorList>
    </citation>
    <scope>NUCLEOTIDE SEQUENCE [LARGE SCALE GENOMIC DNA]</scope>
    <source>
        <strain evidence="3 4">SB3404</strain>
    </source>
</reference>
<organism evidence="3 4">
    <name type="scientific">Streptomyces boncukensis</name>
    <dbReference type="NCBI Taxonomy" id="2711219"/>
    <lineage>
        <taxon>Bacteria</taxon>
        <taxon>Bacillati</taxon>
        <taxon>Actinomycetota</taxon>
        <taxon>Actinomycetes</taxon>
        <taxon>Kitasatosporales</taxon>
        <taxon>Streptomycetaceae</taxon>
        <taxon>Streptomyces</taxon>
    </lineage>
</organism>
<dbReference type="InterPro" id="IPR050789">
    <property type="entry name" value="Diverse_Enzym_Activities"/>
</dbReference>
<dbReference type="SUPFAM" id="SSF56601">
    <property type="entry name" value="beta-lactamase/transpeptidase-like"/>
    <property type="match status" value="1"/>
</dbReference>
<dbReference type="AlphaFoldDB" id="A0A6G4X7I6"/>
<evidence type="ECO:0000313" key="3">
    <source>
        <dbReference type="EMBL" id="NGO72631.1"/>
    </source>
</evidence>
<protein>
    <submittedName>
        <fullName evidence="3">Beta-lactamase family protein</fullName>
    </submittedName>
</protein>
<dbReference type="PANTHER" id="PTHR43283:SF11">
    <property type="entry name" value="BETA-LACTAMASE-RELATED DOMAIN-CONTAINING PROTEIN"/>
    <property type="match status" value="1"/>
</dbReference>
<gene>
    <name evidence="3" type="ORF">G5C65_30615</name>
</gene>
<dbReference type="EMBL" id="JAAKZZ010000501">
    <property type="protein sequence ID" value="NGO72631.1"/>
    <property type="molecule type" value="Genomic_DNA"/>
</dbReference>
<dbReference type="PANTHER" id="PTHR43283">
    <property type="entry name" value="BETA-LACTAMASE-RELATED"/>
    <property type="match status" value="1"/>
</dbReference>
<dbReference type="RefSeq" id="WP_165302313.1">
    <property type="nucleotide sequence ID" value="NZ_JAAKZZ010000501.1"/>
</dbReference>
<feature type="domain" description="Beta-lactamase-related" evidence="2">
    <location>
        <begin position="2"/>
        <end position="324"/>
    </location>
</feature>
<evidence type="ECO:0000256" key="1">
    <source>
        <dbReference type="ARBA" id="ARBA00022801"/>
    </source>
</evidence>